<evidence type="ECO:0000256" key="2">
    <source>
        <dbReference type="SAM" id="Phobius"/>
    </source>
</evidence>
<comment type="caution">
    <text evidence="3">The sequence shown here is derived from an EMBL/GenBank/DDBJ whole genome shotgun (WGS) entry which is preliminary data.</text>
</comment>
<protein>
    <submittedName>
        <fullName evidence="3">Uncharacterized protein</fullName>
    </submittedName>
</protein>
<reference evidence="3" key="2">
    <citation type="submission" date="2022-01" db="EMBL/GenBank/DDBJ databases">
        <authorList>
            <person name="Yamashiro T."/>
            <person name="Shiraishi A."/>
            <person name="Satake H."/>
            <person name="Nakayama K."/>
        </authorList>
    </citation>
    <scope>NUCLEOTIDE SEQUENCE</scope>
</reference>
<keyword evidence="2" id="KW-0472">Membrane</keyword>
<evidence type="ECO:0000256" key="1">
    <source>
        <dbReference type="SAM" id="MobiDB-lite"/>
    </source>
</evidence>
<feature type="region of interest" description="Disordered" evidence="1">
    <location>
        <begin position="101"/>
        <end position="139"/>
    </location>
</feature>
<gene>
    <name evidence="3" type="ORF">Tco_1111732</name>
</gene>
<feature type="compositionally biased region" description="Basic and acidic residues" evidence="1">
    <location>
        <begin position="101"/>
        <end position="110"/>
    </location>
</feature>
<name>A0ABQ5IQY0_9ASTR</name>
<accession>A0ABQ5IQY0</accession>
<keyword evidence="4" id="KW-1185">Reference proteome</keyword>
<feature type="compositionally biased region" description="Polar residues" evidence="1">
    <location>
        <begin position="130"/>
        <end position="139"/>
    </location>
</feature>
<evidence type="ECO:0000313" key="4">
    <source>
        <dbReference type="Proteomes" id="UP001151760"/>
    </source>
</evidence>
<proteinExistence type="predicted"/>
<sequence>MNNKCTKDRNKKIRSREIKDLAAARLAGLWRLLMASSVPLYGGASLEDLLPYVLLDQFAMEFNPDIRRGNDLVTAEMAKDHIRRSSKRSFEDLKPRGYKIIGRETDIQEKNKKKAKTNQTKNGMEKTKSNRSQSKSKVN</sequence>
<feature type="transmembrane region" description="Helical" evidence="2">
    <location>
        <begin position="21"/>
        <end position="42"/>
    </location>
</feature>
<reference evidence="3" key="1">
    <citation type="journal article" date="2022" name="Int. J. Mol. Sci.">
        <title>Draft Genome of Tanacetum Coccineum: Genomic Comparison of Closely Related Tanacetum-Family Plants.</title>
        <authorList>
            <person name="Yamashiro T."/>
            <person name="Shiraishi A."/>
            <person name="Nakayama K."/>
            <person name="Satake H."/>
        </authorList>
    </citation>
    <scope>NUCLEOTIDE SEQUENCE</scope>
</reference>
<organism evidence="3 4">
    <name type="scientific">Tanacetum coccineum</name>
    <dbReference type="NCBI Taxonomy" id="301880"/>
    <lineage>
        <taxon>Eukaryota</taxon>
        <taxon>Viridiplantae</taxon>
        <taxon>Streptophyta</taxon>
        <taxon>Embryophyta</taxon>
        <taxon>Tracheophyta</taxon>
        <taxon>Spermatophyta</taxon>
        <taxon>Magnoliopsida</taxon>
        <taxon>eudicotyledons</taxon>
        <taxon>Gunneridae</taxon>
        <taxon>Pentapetalae</taxon>
        <taxon>asterids</taxon>
        <taxon>campanulids</taxon>
        <taxon>Asterales</taxon>
        <taxon>Asteraceae</taxon>
        <taxon>Asteroideae</taxon>
        <taxon>Anthemideae</taxon>
        <taxon>Anthemidinae</taxon>
        <taxon>Tanacetum</taxon>
    </lineage>
</organism>
<evidence type="ECO:0000313" key="3">
    <source>
        <dbReference type="EMBL" id="GJU01394.1"/>
    </source>
</evidence>
<dbReference type="Proteomes" id="UP001151760">
    <property type="component" value="Unassembled WGS sequence"/>
</dbReference>
<keyword evidence="2" id="KW-0812">Transmembrane</keyword>
<dbReference type="EMBL" id="BQNB010020959">
    <property type="protein sequence ID" value="GJU01394.1"/>
    <property type="molecule type" value="Genomic_DNA"/>
</dbReference>
<keyword evidence="2" id="KW-1133">Transmembrane helix</keyword>